<reference evidence="1" key="1">
    <citation type="submission" date="2022-05" db="EMBL/GenBank/DDBJ databases">
        <authorList>
            <person name="Colautti A."/>
            <person name="Iacumin L."/>
        </authorList>
    </citation>
    <scope>NUCLEOTIDE SEQUENCE</scope>
    <source>
        <strain evidence="1">DSM 30747</strain>
    </source>
</reference>
<dbReference type="Proteomes" id="UP001152172">
    <property type="component" value="Unassembled WGS sequence"/>
</dbReference>
<dbReference type="InterPro" id="IPR019657">
    <property type="entry name" value="ComFB"/>
</dbReference>
<evidence type="ECO:0000313" key="1">
    <source>
        <dbReference type="EMBL" id="MCZ8534382.1"/>
    </source>
</evidence>
<comment type="caution">
    <text evidence="1">The sequence shown here is derived from an EMBL/GenBank/DDBJ whole genome shotgun (WGS) entry which is preliminary data.</text>
</comment>
<dbReference type="EMBL" id="JAMKBI010000010">
    <property type="protein sequence ID" value="MCZ8534382.1"/>
    <property type="molecule type" value="Genomic_DNA"/>
</dbReference>
<organism evidence="1 2">
    <name type="scientific">Psychrobacillus psychrodurans</name>
    <dbReference type="NCBI Taxonomy" id="126157"/>
    <lineage>
        <taxon>Bacteria</taxon>
        <taxon>Bacillati</taxon>
        <taxon>Bacillota</taxon>
        <taxon>Bacilli</taxon>
        <taxon>Bacillales</taxon>
        <taxon>Bacillaceae</taxon>
        <taxon>Psychrobacillus</taxon>
    </lineage>
</organism>
<name>A0A9X3LAG2_9BACI</name>
<gene>
    <name evidence="1" type="ORF">M9R61_13820</name>
</gene>
<proteinExistence type="predicted"/>
<protein>
    <submittedName>
        <fullName evidence="1">Late competence development ComFB family protein</fullName>
    </submittedName>
</protein>
<accession>A0A9X3LAG2</accession>
<evidence type="ECO:0000313" key="2">
    <source>
        <dbReference type="Proteomes" id="UP001152172"/>
    </source>
</evidence>
<sequence>MSLLTNVMQEIVHSLVRVMMRGSEYQTFCKCEQCERDIIALSLNTLPAHYVTTEKGRTAVFERLNTTENLEWINKRIIHSIYVVGKYPHRH</sequence>
<keyword evidence="2" id="KW-1185">Reference proteome</keyword>
<dbReference type="Pfam" id="PF10719">
    <property type="entry name" value="ComFB"/>
    <property type="match status" value="1"/>
</dbReference>
<dbReference type="AlphaFoldDB" id="A0A9X3LAG2"/>